<dbReference type="SUPFAM" id="SSF56349">
    <property type="entry name" value="DNA breaking-rejoining enzymes"/>
    <property type="match status" value="1"/>
</dbReference>
<protein>
    <submittedName>
        <fullName evidence="8">Integrase</fullName>
    </submittedName>
</protein>
<dbReference type="GO" id="GO:0006310">
    <property type="term" value="P:DNA recombination"/>
    <property type="evidence" value="ECO:0007669"/>
    <property type="project" value="UniProtKB-KW"/>
</dbReference>
<sequence>MLYKRGKTWWIDFTAPNGQRIRRSADTDDKVQAQELHDRLKSEAWRQVKLGERPSYTWDDAGLRWLDEKAHKASFADDVQRLNWLQSYFRGVLLTEMKKNIIMEVADLKRRETSPATANRYLALIRSILRQCVEWEWLDAALMLRAYPEAKRRVRWLLPEEAQRLLLELPAHLRDMAEFSLATGLRQANVKELEWSQINLFRGVAWIHPDQAKARKAIGVNLTPSAIAVLRRRLGEHHRYVFTYKDHPVTQVSGKAWWNALKRAGIENFRWHDLRHTWASWHIQAGTPLFKLQEMGGWESMEMVLKYAHLAPEHLAAEALNIETILAGLGTFTSQREKDLEENIS</sequence>
<gene>
    <name evidence="8" type="ORF">A4H96_08930</name>
</gene>
<dbReference type="GO" id="GO:0015074">
    <property type="term" value="P:DNA integration"/>
    <property type="evidence" value="ECO:0007669"/>
    <property type="project" value="UniProtKB-KW"/>
</dbReference>
<evidence type="ECO:0000256" key="3">
    <source>
        <dbReference type="ARBA" id="ARBA00023125"/>
    </source>
</evidence>
<dbReference type="PANTHER" id="PTHR30349:SF64">
    <property type="entry name" value="PROPHAGE INTEGRASE INTD-RELATED"/>
    <property type="match status" value="1"/>
</dbReference>
<dbReference type="Proteomes" id="UP000078302">
    <property type="component" value="Unassembled WGS sequence"/>
</dbReference>
<dbReference type="InterPro" id="IPR044068">
    <property type="entry name" value="CB"/>
</dbReference>
<accession>A0A179BIX0</accession>
<dbReference type="Pfam" id="PF00589">
    <property type="entry name" value="Phage_integrase"/>
    <property type="match status" value="1"/>
</dbReference>
<name>A0A179BIX0_ACIFR</name>
<dbReference type="InterPro" id="IPR013762">
    <property type="entry name" value="Integrase-like_cat_sf"/>
</dbReference>
<proteinExistence type="inferred from homology"/>
<dbReference type="InterPro" id="IPR002104">
    <property type="entry name" value="Integrase_catalytic"/>
</dbReference>
<keyword evidence="4" id="KW-0233">DNA recombination</keyword>
<dbReference type="CDD" id="cd00796">
    <property type="entry name" value="INT_Rci_Hp1_C"/>
    <property type="match status" value="1"/>
</dbReference>
<evidence type="ECO:0000259" key="7">
    <source>
        <dbReference type="PROSITE" id="PS51900"/>
    </source>
</evidence>
<dbReference type="Gene3D" id="1.10.443.10">
    <property type="entry name" value="Intergrase catalytic core"/>
    <property type="match status" value="1"/>
</dbReference>
<feature type="domain" description="Tyr recombinase" evidence="6">
    <location>
        <begin position="152"/>
        <end position="320"/>
    </location>
</feature>
<keyword evidence="2" id="KW-0229">DNA integration</keyword>
<keyword evidence="9" id="KW-1185">Reference proteome</keyword>
<dbReference type="EMBL" id="LVXZ01000110">
    <property type="protein sequence ID" value="OAP90954.1"/>
    <property type="molecule type" value="Genomic_DNA"/>
</dbReference>
<evidence type="ECO:0000256" key="1">
    <source>
        <dbReference type="ARBA" id="ARBA00008857"/>
    </source>
</evidence>
<reference evidence="8 9" key="1">
    <citation type="submission" date="2016-04" db="EMBL/GenBank/DDBJ databases">
        <title>Acidithiobacillus ferrooxidans genome sequencing and assembly.</title>
        <authorList>
            <person name="Zhou Z."/>
        </authorList>
    </citation>
    <scope>NUCLEOTIDE SEQUENCE [LARGE SCALE GENOMIC DNA]</scope>
    <source>
        <strain evidence="8 9">BY0502</strain>
    </source>
</reference>
<dbReference type="PROSITE" id="PS51898">
    <property type="entry name" value="TYR_RECOMBINASE"/>
    <property type="match status" value="1"/>
</dbReference>
<evidence type="ECO:0000256" key="5">
    <source>
        <dbReference type="PROSITE-ProRule" id="PRU01248"/>
    </source>
</evidence>
<evidence type="ECO:0000313" key="8">
    <source>
        <dbReference type="EMBL" id="OAP90954.1"/>
    </source>
</evidence>
<comment type="caution">
    <text evidence="8">The sequence shown here is derived from an EMBL/GenBank/DDBJ whole genome shotgun (WGS) entry which is preliminary data.</text>
</comment>
<comment type="similarity">
    <text evidence="1">Belongs to the 'phage' integrase family.</text>
</comment>
<dbReference type="AlphaFoldDB" id="A0A179BIX0"/>
<evidence type="ECO:0000256" key="4">
    <source>
        <dbReference type="ARBA" id="ARBA00023172"/>
    </source>
</evidence>
<feature type="domain" description="Core-binding (CB)" evidence="7">
    <location>
        <begin position="56"/>
        <end position="133"/>
    </location>
</feature>
<evidence type="ECO:0000313" key="9">
    <source>
        <dbReference type="Proteomes" id="UP000078302"/>
    </source>
</evidence>
<dbReference type="InterPro" id="IPR011010">
    <property type="entry name" value="DNA_brk_join_enz"/>
</dbReference>
<evidence type="ECO:0000259" key="6">
    <source>
        <dbReference type="PROSITE" id="PS51898"/>
    </source>
</evidence>
<dbReference type="PROSITE" id="PS51900">
    <property type="entry name" value="CB"/>
    <property type="match status" value="1"/>
</dbReference>
<dbReference type="GO" id="GO:0003677">
    <property type="term" value="F:DNA binding"/>
    <property type="evidence" value="ECO:0007669"/>
    <property type="project" value="UniProtKB-UniRule"/>
</dbReference>
<keyword evidence="3 5" id="KW-0238">DNA-binding</keyword>
<evidence type="ECO:0000256" key="2">
    <source>
        <dbReference type="ARBA" id="ARBA00022908"/>
    </source>
</evidence>
<dbReference type="Gene3D" id="1.10.150.130">
    <property type="match status" value="1"/>
</dbReference>
<organism evidence="8 9">
    <name type="scientific">Acidithiobacillus ferrooxidans</name>
    <name type="common">Thiobacillus ferrooxidans</name>
    <dbReference type="NCBI Taxonomy" id="920"/>
    <lineage>
        <taxon>Bacteria</taxon>
        <taxon>Pseudomonadati</taxon>
        <taxon>Pseudomonadota</taxon>
        <taxon>Acidithiobacillia</taxon>
        <taxon>Acidithiobacillales</taxon>
        <taxon>Acidithiobacillaceae</taxon>
        <taxon>Acidithiobacillus</taxon>
    </lineage>
</organism>
<dbReference type="InterPro" id="IPR010998">
    <property type="entry name" value="Integrase_recombinase_N"/>
</dbReference>
<dbReference type="InterPro" id="IPR050090">
    <property type="entry name" value="Tyrosine_recombinase_XerCD"/>
</dbReference>
<dbReference type="PANTHER" id="PTHR30349">
    <property type="entry name" value="PHAGE INTEGRASE-RELATED"/>
    <property type="match status" value="1"/>
</dbReference>
<dbReference type="OrthoDB" id="5293311at2"/>